<sequence length="104" mass="11616">MVSVLLIFSFLSACVSQIATIDEHVSSYIGKPISQVQELYLTPQRASIGFFESKVFAWSEEQKKFENGDTLYSYTNPYKDCVINWVADKNNIIISGSYLGDGCG</sequence>
<dbReference type="AlphaFoldDB" id="A0A5R9IET9"/>
<dbReference type="Proteomes" id="UP000307790">
    <property type="component" value="Unassembled WGS sequence"/>
</dbReference>
<evidence type="ECO:0000313" key="2">
    <source>
        <dbReference type="Proteomes" id="UP000307790"/>
    </source>
</evidence>
<dbReference type="EMBL" id="VCBC01000019">
    <property type="protein sequence ID" value="TLU61130.1"/>
    <property type="molecule type" value="Genomic_DNA"/>
</dbReference>
<organism evidence="1 2">
    <name type="scientific">Thalassotalea litorea</name>
    <dbReference type="NCBI Taxonomy" id="2020715"/>
    <lineage>
        <taxon>Bacteria</taxon>
        <taxon>Pseudomonadati</taxon>
        <taxon>Pseudomonadota</taxon>
        <taxon>Gammaproteobacteria</taxon>
        <taxon>Alteromonadales</taxon>
        <taxon>Colwelliaceae</taxon>
        <taxon>Thalassotalea</taxon>
    </lineage>
</organism>
<reference evidence="1 2" key="1">
    <citation type="submission" date="2019-05" db="EMBL/GenBank/DDBJ databases">
        <title>Genome sequences of Thalassotalea litorea 1K03283.</title>
        <authorList>
            <person name="Zhang D."/>
        </authorList>
    </citation>
    <scope>NUCLEOTIDE SEQUENCE [LARGE SCALE GENOMIC DNA]</scope>
    <source>
        <strain evidence="1 2">MCCC 1K03283</strain>
    </source>
</reference>
<keyword evidence="2" id="KW-1185">Reference proteome</keyword>
<comment type="caution">
    <text evidence="1">The sequence shown here is derived from an EMBL/GenBank/DDBJ whole genome shotgun (WGS) entry which is preliminary data.</text>
</comment>
<accession>A0A5R9IET9</accession>
<dbReference type="OrthoDB" id="5875383at2"/>
<name>A0A5R9IET9_9GAMM</name>
<gene>
    <name evidence="1" type="ORF">FE810_15615</name>
</gene>
<proteinExistence type="predicted"/>
<protein>
    <submittedName>
        <fullName evidence="1">Uncharacterized protein</fullName>
    </submittedName>
</protein>
<evidence type="ECO:0000313" key="1">
    <source>
        <dbReference type="EMBL" id="TLU61130.1"/>
    </source>
</evidence>